<organism evidence="1 2">
    <name type="scientific">Parascaris equorum</name>
    <name type="common">Equine roundworm</name>
    <dbReference type="NCBI Taxonomy" id="6256"/>
    <lineage>
        <taxon>Eukaryota</taxon>
        <taxon>Metazoa</taxon>
        <taxon>Ecdysozoa</taxon>
        <taxon>Nematoda</taxon>
        <taxon>Chromadorea</taxon>
        <taxon>Rhabditida</taxon>
        <taxon>Spirurina</taxon>
        <taxon>Ascaridomorpha</taxon>
        <taxon>Ascaridoidea</taxon>
        <taxon>Ascarididae</taxon>
        <taxon>Parascaris</taxon>
    </lineage>
</organism>
<keyword evidence="1" id="KW-1185">Reference proteome</keyword>
<dbReference type="Proteomes" id="UP000887564">
    <property type="component" value="Unplaced"/>
</dbReference>
<dbReference type="WBParaSite" id="PEQ_0000993801-mRNA-1">
    <property type="protein sequence ID" value="PEQ_0000993801-mRNA-1"/>
    <property type="gene ID" value="PEQ_0000993801"/>
</dbReference>
<sequence>MPVVVSLSLVMPSRPTSVNIDEWNAKKLEWYQIYVRAPYKYRRSTRKKSDLSKNEWMIRTHSMSAKEILHNECCAFNSKHYSDNIFSCSVEQL</sequence>
<name>A0A914RUD2_PAREQ</name>
<protein>
    <submittedName>
        <fullName evidence="2">Uncharacterized protein</fullName>
    </submittedName>
</protein>
<dbReference type="AlphaFoldDB" id="A0A914RUD2"/>
<accession>A0A914RUD2</accession>
<reference evidence="2" key="1">
    <citation type="submission" date="2022-11" db="UniProtKB">
        <authorList>
            <consortium name="WormBaseParasite"/>
        </authorList>
    </citation>
    <scope>IDENTIFICATION</scope>
</reference>
<evidence type="ECO:0000313" key="2">
    <source>
        <dbReference type="WBParaSite" id="PEQ_0000993801-mRNA-1"/>
    </source>
</evidence>
<evidence type="ECO:0000313" key="1">
    <source>
        <dbReference type="Proteomes" id="UP000887564"/>
    </source>
</evidence>
<proteinExistence type="predicted"/>